<dbReference type="InterPro" id="IPR002364">
    <property type="entry name" value="Quin_OxRdtase/zeta-crystal_CS"/>
</dbReference>
<evidence type="ECO:0000259" key="3">
    <source>
        <dbReference type="SMART" id="SM00829"/>
    </source>
</evidence>
<dbReference type="InterPro" id="IPR011032">
    <property type="entry name" value="GroES-like_sf"/>
</dbReference>
<keyword evidence="5" id="KW-1185">Reference proteome</keyword>
<dbReference type="Proteomes" id="UP001444625">
    <property type="component" value="Unassembled WGS sequence"/>
</dbReference>
<accession>A0ABU9XLM7</accession>
<dbReference type="PANTHER" id="PTHR48106:SF13">
    <property type="entry name" value="QUINONE OXIDOREDUCTASE-RELATED"/>
    <property type="match status" value="1"/>
</dbReference>
<dbReference type="PANTHER" id="PTHR48106">
    <property type="entry name" value="QUINONE OXIDOREDUCTASE PIG3-RELATED"/>
    <property type="match status" value="1"/>
</dbReference>
<organism evidence="4 5">
    <name type="scientific">Ornithinibacillus xuwenensis</name>
    <dbReference type="NCBI Taxonomy" id="3144668"/>
    <lineage>
        <taxon>Bacteria</taxon>
        <taxon>Bacillati</taxon>
        <taxon>Bacillota</taxon>
        <taxon>Bacilli</taxon>
        <taxon>Bacillales</taxon>
        <taxon>Bacillaceae</taxon>
        <taxon>Ornithinibacillus</taxon>
    </lineage>
</organism>
<dbReference type="RefSeq" id="WP_345825924.1">
    <property type="nucleotide sequence ID" value="NZ_JBDIML010000005.1"/>
</dbReference>
<protein>
    <submittedName>
        <fullName evidence="4">Zinc-binding dehydrogenase</fullName>
    </submittedName>
</protein>
<dbReference type="EMBL" id="JBDIML010000005">
    <property type="protein sequence ID" value="MEN2768438.1"/>
    <property type="molecule type" value="Genomic_DNA"/>
</dbReference>
<reference evidence="4 5" key="1">
    <citation type="submission" date="2024-05" db="EMBL/GenBank/DDBJ databases">
        <authorList>
            <person name="Haq I."/>
            <person name="Ullah Z."/>
            <person name="Ahmad R."/>
            <person name="Li M."/>
            <person name="Tong Y."/>
        </authorList>
    </citation>
    <scope>NUCLEOTIDE SEQUENCE [LARGE SCALE GENOMIC DNA]</scope>
    <source>
        <strain evidence="4 5">16A2E</strain>
    </source>
</reference>
<keyword evidence="2" id="KW-0560">Oxidoreductase</keyword>
<dbReference type="Gene3D" id="3.90.180.10">
    <property type="entry name" value="Medium-chain alcohol dehydrogenases, catalytic domain"/>
    <property type="match status" value="1"/>
</dbReference>
<dbReference type="InterPro" id="IPR020843">
    <property type="entry name" value="ER"/>
</dbReference>
<dbReference type="SUPFAM" id="SSF50129">
    <property type="entry name" value="GroES-like"/>
    <property type="match status" value="1"/>
</dbReference>
<feature type="domain" description="Enoyl reductase (ER)" evidence="3">
    <location>
        <begin position="10"/>
        <end position="320"/>
    </location>
</feature>
<dbReference type="Gene3D" id="3.40.50.720">
    <property type="entry name" value="NAD(P)-binding Rossmann-like Domain"/>
    <property type="match status" value="1"/>
</dbReference>
<dbReference type="SUPFAM" id="SSF51735">
    <property type="entry name" value="NAD(P)-binding Rossmann-fold domains"/>
    <property type="match status" value="1"/>
</dbReference>
<gene>
    <name evidence="4" type="ORF">ABC228_14740</name>
</gene>
<evidence type="ECO:0000313" key="5">
    <source>
        <dbReference type="Proteomes" id="UP001444625"/>
    </source>
</evidence>
<dbReference type="PROSITE" id="PS01162">
    <property type="entry name" value="QOR_ZETA_CRYSTAL"/>
    <property type="match status" value="1"/>
</dbReference>
<name>A0ABU9XLM7_9BACI</name>
<dbReference type="SMART" id="SM00829">
    <property type="entry name" value="PKS_ER"/>
    <property type="match status" value="1"/>
</dbReference>
<keyword evidence="1" id="KW-0521">NADP</keyword>
<proteinExistence type="predicted"/>
<dbReference type="Pfam" id="PF00107">
    <property type="entry name" value="ADH_zinc_N"/>
    <property type="match status" value="1"/>
</dbReference>
<dbReference type="InterPro" id="IPR013149">
    <property type="entry name" value="ADH-like_C"/>
</dbReference>
<comment type="caution">
    <text evidence="4">The sequence shown here is derived from an EMBL/GenBank/DDBJ whole genome shotgun (WGS) entry which is preliminary data.</text>
</comment>
<evidence type="ECO:0000256" key="2">
    <source>
        <dbReference type="ARBA" id="ARBA00023002"/>
    </source>
</evidence>
<dbReference type="InterPro" id="IPR013154">
    <property type="entry name" value="ADH-like_N"/>
</dbReference>
<sequence length="325" mass="35331">MKKIVITRFGGPEVLKVIEEKIPLVKGNEVLIKVEKTSVNYADIKKRTGRKGKSSFPMELGLDAAGTIVEIGDSVKNLYIGQRVIAFPKYGSYAEFVVANDTLSFPLPDDISFETAAACPTVSFLSLKLLTDVARFQKDETILVHAAAGGVGTTAIQLAKLMGAKTIIGTVSHKSKFQTVIEAGASHVMLYNNFADNVNSITNGRGVNVILDAVAGKITEQSINCLAKFGRLVQFGNASGEIGFFNTEQLHTSCRSILGFSLGTTRNERPDLLADASLRIMDYLKENKLQIMVGAEFPLEEAYKAHELIESRRSIGKILLDVSKK</sequence>
<dbReference type="Pfam" id="PF08240">
    <property type="entry name" value="ADH_N"/>
    <property type="match status" value="1"/>
</dbReference>
<evidence type="ECO:0000313" key="4">
    <source>
        <dbReference type="EMBL" id="MEN2768438.1"/>
    </source>
</evidence>
<evidence type="ECO:0000256" key="1">
    <source>
        <dbReference type="ARBA" id="ARBA00022857"/>
    </source>
</evidence>
<dbReference type="InterPro" id="IPR036291">
    <property type="entry name" value="NAD(P)-bd_dom_sf"/>
</dbReference>